<dbReference type="InterPro" id="IPR036388">
    <property type="entry name" value="WH-like_DNA-bd_sf"/>
</dbReference>
<comment type="subcellular location">
    <subcellularLocation>
        <location evidence="1">Nucleus</location>
    </subcellularLocation>
</comment>
<evidence type="ECO:0000259" key="9">
    <source>
        <dbReference type="SMART" id="SM00415"/>
    </source>
</evidence>
<protein>
    <submittedName>
        <fullName evidence="10">HSF-type DNA-binding-domain-containing protein</fullName>
    </submittedName>
</protein>
<dbReference type="Pfam" id="PF00447">
    <property type="entry name" value="HSF_DNA-bind"/>
    <property type="match status" value="1"/>
</dbReference>
<organism evidence="10 11">
    <name type="scientific">Syncephalastrum racemosum</name>
    <name type="common">Filamentous fungus</name>
    <dbReference type="NCBI Taxonomy" id="13706"/>
    <lineage>
        <taxon>Eukaryota</taxon>
        <taxon>Fungi</taxon>
        <taxon>Fungi incertae sedis</taxon>
        <taxon>Mucoromycota</taxon>
        <taxon>Mucoromycotina</taxon>
        <taxon>Mucoromycetes</taxon>
        <taxon>Mucorales</taxon>
        <taxon>Syncephalastraceae</taxon>
        <taxon>Syncephalastrum</taxon>
    </lineage>
</organism>
<dbReference type="GO" id="GO:0005634">
    <property type="term" value="C:nucleus"/>
    <property type="evidence" value="ECO:0007669"/>
    <property type="project" value="UniProtKB-SubCell"/>
</dbReference>
<comment type="similarity">
    <text evidence="2 7">Belongs to the HSF family.</text>
</comment>
<evidence type="ECO:0000256" key="8">
    <source>
        <dbReference type="SAM" id="MobiDB-lite"/>
    </source>
</evidence>
<dbReference type="Proteomes" id="UP000242180">
    <property type="component" value="Unassembled WGS sequence"/>
</dbReference>
<keyword evidence="4 10" id="KW-0238">DNA-binding</keyword>
<dbReference type="SUPFAM" id="SSF46785">
    <property type="entry name" value="Winged helix' DNA-binding domain"/>
    <property type="match status" value="1"/>
</dbReference>
<dbReference type="GO" id="GO:0003700">
    <property type="term" value="F:DNA-binding transcription factor activity"/>
    <property type="evidence" value="ECO:0007669"/>
    <property type="project" value="InterPro"/>
</dbReference>
<feature type="compositionally biased region" description="Polar residues" evidence="8">
    <location>
        <begin position="1"/>
        <end position="24"/>
    </location>
</feature>
<dbReference type="OrthoDB" id="60033at2759"/>
<feature type="region of interest" description="Disordered" evidence="8">
    <location>
        <begin position="119"/>
        <end position="139"/>
    </location>
</feature>
<evidence type="ECO:0000256" key="4">
    <source>
        <dbReference type="ARBA" id="ARBA00023125"/>
    </source>
</evidence>
<dbReference type="FunFam" id="1.10.10.10:FF:000027">
    <property type="entry name" value="Heat shock transcription factor 1"/>
    <property type="match status" value="1"/>
</dbReference>
<dbReference type="PANTHER" id="PTHR10015">
    <property type="entry name" value="HEAT SHOCK TRANSCRIPTION FACTOR"/>
    <property type="match status" value="1"/>
</dbReference>
<dbReference type="PANTHER" id="PTHR10015:SF427">
    <property type="entry name" value="HEAT SHOCK FACTOR PROTEIN"/>
    <property type="match status" value="1"/>
</dbReference>
<feature type="domain" description="HSF-type DNA-binding" evidence="9">
    <location>
        <begin position="46"/>
        <end position="172"/>
    </location>
</feature>
<feature type="region of interest" description="Disordered" evidence="8">
    <location>
        <begin position="1"/>
        <end position="32"/>
    </location>
</feature>
<feature type="compositionally biased region" description="Low complexity" evidence="8">
    <location>
        <begin position="184"/>
        <end position="198"/>
    </location>
</feature>
<proteinExistence type="inferred from homology"/>
<gene>
    <name evidence="10" type="ORF">BCR43DRAFT_304093</name>
</gene>
<name>A0A1X2HA74_SYNRA</name>
<accession>A0A1X2HA74</accession>
<dbReference type="AlphaFoldDB" id="A0A1X2HA74"/>
<evidence type="ECO:0000256" key="2">
    <source>
        <dbReference type="ARBA" id="ARBA00006403"/>
    </source>
</evidence>
<comment type="caution">
    <text evidence="10">The sequence shown here is derived from an EMBL/GenBank/DDBJ whole genome shotgun (WGS) entry which is preliminary data.</text>
</comment>
<evidence type="ECO:0000256" key="7">
    <source>
        <dbReference type="RuleBase" id="RU004020"/>
    </source>
</evidence>
<dbReference type="InParanoid" id="A0A1X2HA74"/>
<evidence type="ECO:0000313" key="10">
    <source>
        <dbReference type="EMBL" id="ORY95540.1"/>
    </source>
</evidence>
<dbReference type="PRINTS" id="PR00056">
    <property type="entry name" value="HSFDOMAIN"/>
</dbReference>
<evidence type="ECO:0000313" key="11">
    <source>
        <dbReference type="Proteomes" id="UP000242180"/>
    </source>
</evidence>
<keyword evidence="11" id="KW-1185">Reference proteome</keyword>
<feature type="region of interest" description="Disordered" evidence="8">
    <location>
        <begin position="173"/>
        <end position="219"/>
    </location>
</feature>
<dbReference type="STRING" id="13706.A0A1X2HA74"/>
<dbReference type="GO" id="GO:0043565">
    <property type="term" value="F:sequence-specific DNA binding"/>
    <property type="evidence" value="ECO:0007669"/>
    <property type="project" value="InterPro"/>
</dbReference>
<keyword evidence="5" id="KW-0804">Transcription</keyword>
<evidence type="ECO:0000256" key="5">
    <source>
        <dbReference type="ARBA" id="ARBA00023163"/>
    </source>
</evidence>
<evidence type="ECO:0000256" key="1">
    <source>
        <dbReference type="ARBA" id="ARBA00004123"/>
    </source>
</evidence>
<keyword evidence="6" id="KW-0539">Nucleus</keyword>
<evidence type="ECO:0000256" key="6">
    <source>
        <dbReference type="ARBA" id="ARBA00023242"/>
    </source>
</evidence>
<dbReference type="InterPro" id="IPR036390">
    <property type="entry name" value="WH_DNA-bd_sf"/>
</dbReference>
<dbReference type="SMART" id="SM00415">
    <property type="entry name" value="HSF"/>
    <property type="match status" value="1"/>
</dbReference>
<keyword evidence="3" id="KW-0805">Transcription regulation</keyword>
<reference evidence="10 11" key="1">
    <citation type="submission" date="2016-07" db="EMBL/GenBank/DDBJ databases">
        <title>Pervasive Adenine N6-methylation of Active Genes in Fungi.</title>
        <authorList>
            <consortium name="DOE Joint Genome Institute"/>
            <person name="Mondo S.J."/>
            <person name="Dannebaum R.O."/>
            <person name="Kuo R.C."/>
            <person name="Labutti K."/>
            <person name="Haridas S."/>
            <person name="Kuo A."/>
            <person name="Salamov A."/>
            <person name="Ahrendt S.R."/>
            <person name="Lipzen A."/>
            <person name="Sullivan W."/>
            <person name="Andreopoulos W.B."/>
            <person name="Clum A."/>
            <person name="Lindquist E."/>
            <person name="Daum C."/>
            <person name="Ramamoorthy G.K."/>
            <person name="Gryganskyi A."/>
            <person name="Culley D."/>
            <person name="Magnuson J.K."/>
            <person name="James T.Y."/>
            <person name="O'Malley M.A."/>
            <person name="Stajich J.E."/>
            <person name="Spatafora J.W."/>
            <person name="Visel A."/>
            <person name="Grigoriev I.V."/>
        </authorList>
    </citation>
    <scope>NUCLEOTIDE SEQUENCE [LARGE SCALE GENOMIC DNA]</scope>
    <source>
        <strain evidence="10 11">NRRL 2496</strain>
    </source>
</reference>
<evidence type="ECO:0000256" key="3">
    <source>
        <dbReference type="ARBA" id="ARBA00023015"/>
    </source>
</evidence>
<dbReference type="Gene3D" id="1.10.10.10">
    <property type="entry name" value="Winged helix-like DNA-binding domain superfamily/Winged helix DNA-binding domain"/>
    <property type="match status" value="1"/>
</dbReference>
<sequence length="284" mass="32169">MTGESMSRPSRRTTNPVNSQSTSATEDEDSATTGIQVSMEVATSSSLATFIKKLWIIVNDANLQSLIHWSDAGDVICIPNVTVFSKRVLPKYFKHGNWQSFVRQLNMYGFRRVYSPTPSPLTAHHTRTSAASTWPDQSGPMSMMLRSASSYQFMNENFVRDDSQKLVNIKRKAGSNRQTNAARQQKQQQQQQQQEQQQATDDTESQGQSQSQRGAANHVPISTEVAEQLQERVSHLLEQLTDTEKKLELMQSEAHSIKQIQIQQQQIQLDRCSRRKVHQNISCS</sequence>
<dbReference type="EMBL" id="MCGN01000006">
    <property type="protein sequence ID" value="ORY95540.1"/>
    <property type="molecule type" value="Genomic_DNA"/>
</dbReference>
<dbReference type="InterPro" id="IPR000232">
    <property type="entry name" value="HSF_DNA-bd"/>
</dbReference>